<comment type="similarity">
    <text evidence="2 13">In the C-terminal section; belongs to the peptidase M41 family.</text>
</comment>
<evidence type="ECO:0000256" key="14">
    <source>
        <dbReference type="RuleBase" id="RU003651"/>
    </source>
</evidence>
<evidence type="ECO:0000256" key="12">
    <source>
        <dbReference type="ARBA" id="ARBA00023136"/>
    </source>
</evidence>
<dbReference type="InterPro" id="IPR041569">
    <property type="entry name" value="AAA_lid_3"/>
</dbReference>
<evidence type="ECO:0000256" key="1">
    <source>
        <dbReference type="ARBA" id="ARBA00004370"/>
    </source>
</evidence>
<dbReference type="PANTHER" id="PTHR23076:SF113">
    <property type="entry name" value="ATP-DEPENDENT ZINC METALLOPROTEASE FTSH 1, CHLOROPLASTIC-RELATED"/>
    <property type="match status" value="1"/>
</dbReference>
<evidence type="ECO:0000256" key="6">
    <source>
        <dbReference type="ARBA" id="ARBA00022741"/>
    </source>
</evidence>
<dbReference type="InterPro" id="IPR037219">
    <property type="entry name" value="Peptidase_M41-like"/>
</dbReference>
<keyword evidence="3 13" id="KW-0645">Protease</keyword>
<evidence type="ECO:0000313" key="17">
    <source>
        <dbReference type="EMBL" id="QDV85787.1"/>
    </source>
</evidence>
<dbReference type="EMBL" id="CP036432">
    <property type="protein sequence ID" value="QDV85787.1"/>
    <property type="molecule type" value="Genomic_DNA"/>
</dbReference>
<dbReference type="Pfam" id="PF00004">
    <property type="entry name" value="AAA"/>
    <property type="match status" value="1"/>
</dbReference>
<keyword evidence="7 13" id="KW-0378">Hydrolase</keyword>
<dbReference type="InterPro" id="IPR005936">
    <property type="entry name" value="FtsH"/>
</dbReference>
<proteinExistence type="inferred from homology"/>
<feature type="compositionally biased region" description="Basic and acidic residues" evidence="15">
    <location>
        <begin position="150"/>
        <end position="160"/>
    </location>
</feature>
<dbReference type="InterPro" id="IPR000642">
    <property type="entry name" value="Peptidase_M41"/>
</dbReference>
<dbReference type="NCBIfam" id="TIGR01241">
    <property type="entry name" value="FtsH_fam"/>
    <property type="match status" value="1"/>
</dbReference>
<keyword evidence="8 13" id="KW-0862">Zinc</keyword>
<dbReference type="CDD" id="cd19501">
    <property type="entry name" value="RecA-like_FtsH"/>
    <property type="match status" value="1"/>
</dbReference>
<feature type="binding site" evidence="13">
    <location>
        <position position="538"/>
    </location>
    <ligand>
        <name>Zn(2+)</name>
        <dbReference type="ChEBI" id="CHEBI:29105"/>
        <note>catalytic</note>
    </ligand>
</feature>
<feature type="region of interest" description="Disordered" evidence="15">
    <location>
        <begin position="20"/>
        <end position="44"/>
    </location>
</feature>
<dbReference type="SUPFAM" id="SSF140990">
    <property type="entry name" value="FtsH protease domain-like"/>
    <property type="match status" value="1"/>
</dbReference>
<gene>
    <name evidence="17" type="primary">ftsH_5</name>
    <name evidence="13" type="synonym">ftsH</name>
    <name evidence="17" type="ORF">TBK1r_48030</name>
</gene>
<dbReference type="Gene3D" id="1.10.8.60">
    <property type="match status" value="1"/>
</dbReference>
<dbReference type="Gene3D" id="1.20.58.760">
    <property type="entry name" value="Peptidase M41"/>
    <property type="match status" value="1"/>
</dbReference>
<dbReference type="GO" id="GO:0008237">
    <property type="term" value="F:metallopeptidase activity"/>
    <property type="evidence" value="ECO:0007669"/>
    <property type="project" value="UniProtKB-KW"/>
</dbReference>
<evidence type="ECO:0000313" key="18">
    <source>
        <dbReference type="Proteomes" id="UP000318081"/>
    </source>
</evidence>
<protein>
    <recommendedName>
        <fullName evidence="13">ATP-dependent zinc metalloprotease FtsH</fullName>
        <ecNumber evidence="13">3.4.24.-</ecNumber>
    </recommendedName>
</protein>
<name>A0ABX5XW45_9BACT</name>
<sequence>MSEILLPAAKAFQESPPYASLISHDTMPQPTEPTPPGNDSPLGPTPQINWQALIWYAGMMLLMLWLWQDFGARGTVRTIPYSDFKDYVKNKQVVECDVQDDAIVGLIRLSGKKETQPTVDKATDNQASVANDKKLAEQPVGTVPATKSETAPETKPESTPDAKQTPKLAISAEPATVKAAAAPKPSEFIFRTVRVDDPQLIADLEAANVKFEGIRPSFLYSLLTSWFIPFAIVFLIWTFLSRRLASAGSAMMSIGKSRAKLAGEESTGVSFDDVAGCDEAKYELEEVVDFLKHPEQYASLGAKIPKGVLLVGPPGTGKTLMARAVAGEAKVPFFSLSGSDFVEMFVGVGASRVRDLFKQAEATAPCIVFIDELDAIGRERGVHVGAVNDEREQTLNQLLVEMDGFEANVGVILLAATNRPEVLDKALLRPGRFDRQVIVDSPDIDGRVAILKVHARNKPLEEEVDLTRIAQATPGFSGADLANALNEAALMAARRKSKTITQHDLEEAVEKVVAGPERKSRRLNEHERERVAYHEVGHALVGTFSEHADPVHKISIVPRGRAALGYTLQLPTEEKFLMTRTELIERLRGLLGGRAAEEIVYGEISTGAENDLERATAMARQMVCMYGMSDQIGLLHCASRQPMYLQSGAGGLHTDCSDQTEQTIDQEVKQLLADAYEEAKHIITEHRAHLEAIARELLVKESLDSAAFKQWLEPVHA</sequence>
<comment type="subcellular location">
    <subcellularLocation>
        <location evidence="13">Cell membrane</location>
        <topology evidence="13">Multi-pass membrane protein</topology>
        <orientation evidence="13">Cytoplasmic side</orientation>
    </subcellularLocation>
    <subcellularLocation>
        <location evidence="1">Membrane</location>
    </subcellularLocation>
</comment>
<feature type="active site" evidence="13">
    <location>
        <position position="535"/>
    </location>
</feature>
<feature type="binding site" evidence="13">
    <location>
        <position position="534"/>
    </location>
    <ligand>
        <name>Zn(2+)</name>
        <dbReference type="ChEBI" id="CHEBI:29105"/>
        <note>catalytic</note>
    </ligand>
</feature>
<evidence type="ECO:0000259" key="16">
    <source>
        <dbReference type="SMART" id="SM00382"/>
    </source>
</evidence>
<feature type="transmembrane region" description="Helical" evidence="13">
    <location>
        <begin position="48"/>
        <end position="67"/>
    </location>
</feature>
<evidence type="ECO:0000256" key="15">
    <source>
        <dbReference type="SAM" id="MobiDB-lite"/>
    </source>
</evidence>
<keyword evidence="18" id="KW-1185">Reference proteome</keyword>
<dbReference type="SUPFAM" id="SSF52540">
    <property type="entry name" value="P-loop containing nucleoside triphosphate hydrolases"/>
    <property type="match status" value="1"/>
</dbReference>
<dbReference type="EC" id="3.4.24.-" evidence="13"/>
<evidence type="ECO:0000256" key="8">
    <source>
        <dbReference type="ARBA" id="ARBA00022833"/>
    </source>
</evidence>
<evidence type="ECO:0000256" key="4">
    <source>
        <dbReference type="ARBA" id="ARBA00022692"/>
    </source>
</evidence>
<dbReference type="InterPro" id="IPR011546">
    <property type="entry name" value="Pept_M41_FtsH_extracell"/>
</dbReference>
<dbReference type="InterPro" id="IPR003593">
    <property type="entry name" value="AAA+_ATPase"/>
</dbReference>
<dbReference type="Pfam" id="PF06480">
    <property type="entry name" value="FtsH_ext"/>
    <property type="match status" value="1"/>
</dbReference>
<accession>A0ABX5XW45</accession>
<keyword evidence="10 13" id="KW-1133">Transmembrane helix</keyword>
<evidence type="ECO:0000256" key="10">
    <source>
        <dbReference type="ARBA" id="ARBA00022989"/>
    </source>
</evidence>
<dbReference type="SMART" id="SM00382">
    <property type="entry name" value="AAA"/>
    <property type="match status" value="1"/>
</dbReference>
<evidence type="ECO:0000256" key="5">
    <source>
        <dbReference type="ARBA" id="ARBA00022723"/>
    </source>
</evidence>
<comment type="cofactor">
    <cofactor evidence="13">
        <name>Zn(2+)</name>
        <dbReference type="ChEBI" id="CHEBI:29105"/>
    </cofactor>
    <text evidence="13">Binds 1 zinc ion per subunit.</text>
</comment>
<comment type="similarity">
    <text evidence="14">Belongs to the AAA ATPase family.</text>
</comment>
<comment type="subunit">
    <text evidence="13">Homohexamer.</text>
</comment>
<feature type="domain" description="AAA+ ATPase" evidence="16">
    <location>
        <begin position="304"/>
        <end position="443"/>
    </location>
</feature>
<dbReference type="InterPro" id="IPR003959">
    <property type="entry name" value="ATPase_AAA_core"/>
</dbReference>
<feature type="transmembrane region" description="Helical" evidence="13">
    <location>
        <begin position="218"/>
        <end position="240"/>
    </location>
</feature>
<organism evidence="17 18">
    <name type="scientific">Stieleria magnilauensis</name>
    <dbReference type="NCBI Taxonomy" id="2527963"/>
    <lineage>
        <taxon>Bacteria</taxon>
        <taxon>Pseudomonadati</taxon>
        <taxon>Planctomycetota</taxon>
        <taxon>Planctomycetia</taxon>
        <taxon>Pirellulales</taxon>
        <taxon>Pirellulaceae</taxon>
        <taxon>Stieleria</taxon>
    </lineage>
</organism>
<comment type="similarity">
    <text evidence="13">In the central section; belongs to the AAA ATPase family.</text>
</comment>
<feature type="binding site" evidence="13">
    <location>
        <position position="611"/>
    </location>
    <ligand>
        <name>Zn(2+)</name>
        <dbReference type="ChEBI" id="CHEBI:29105"/>
        <note>catalytic</note>
    </ligand>
</feature>
<reference evidence="17 18" key="1">
    <citation type="submission" date="2019-02" db="EMBL/GenBank/DDBJ databases">
        <title>Deep-cultivation of Planctomycetes and their phenomic and genomic characterization uncovers novel biology.</title>
        <authorList>
            <person name="Wiegand S."/>
            <person name="Jogler M."/>
            <person name="Boedeker C."/>
            <person name="Pinto D."/>
            <person name="Vollmers J."/>
            <person name="Rivas-Marin E."/>
            <person name="Kohn T."/>
            <person name="Peeters S.H."/>
            <person name="Heuer A."/>
            <person name="Rast P."/>
            <person name="Oberbeckmann S."/>
            <person name="Bunk B."/>
            <person name="Jeske O."/>
            <person name="Meyerdierks A."/>
            <person name="Storesund J.E."/>
            <person name="Kallscheuer N."/>
            <person name="Luecker S."/>
            <person name="Lage O.M."/>
            <person name="Pohl T."/>
            <person name="Merkel B.J."/>
            <person name="Hornburger P."/>
            <person name="Mueller R.-W."/>
            <person name="Bruemmer F."/>
            <person name="Labrenz M."/>
            <person name="Spormann A.M."/>
            <person name="Op den Camp H."/>
            <person name="Overmann J."/>
            <person name="Amann R."/>
            <person name="Jetten M.S.M."/>
            <person name="Mascher T."/>
            <person name="Medema M.H."/>
            <person name="Devos D.P."/>
            <person name="Kaster A.-K."/>
            <person name="Ovreas L."/>
            <person name="Rohde M."/>
            <person name="Galperin M.Y."/>
            <person name="Jogler C."/>
        </authorList>
    </citation>
    <scope>NUCLEOTIDE SEQUENCE [LARGE SCALE GENOMIC DNA]</scope>
    <source>
        <strain evidence="17 18">TBK1r</strain>
    </source>
</reference>
<dbReference type="PANTHER" id="PTHR23076">
    <property type="entry name" value="METALLOPROTEASE M41 FTSH"/>
    <property type="match status" value="1"/>
</dbReference>
<dbReference type="InterPro" id="IPR003960">
    <property type="entry name" value="ATPase_AAA_CS"/>
</dbReference>
<keyword evidence="5 13" id="KW-0479">Metal-binding</keyword>
<dbReference type="PROSITE" id="PS00674">
    <property type="entry name" value="AAA"/>
    <property type="match status" value="1"/>
</dbReference>
<dbReference type="Proteomes" id="UP000318081">
    <property type="component" value="Chromosome"/>
</dbReference>
<keyword evidence="9 13" id="KW-0067">ATP-binding</keyword>
<feature type="region of interest" description="Disordered" evidence="15">
    <location>
        <begin position="114"/>
        <end position="168"/>
    </location>
</feature>
<evidence type="ECO:0000256" key="9">
    <source>
        <dbReference type="ARBA" id="ARBA00022840"/>
    </source>
</evidence>
<dbReference type="Gene3D" id="3.40.50.300">
    <property type="entry name" value="P-loop containing nucleotide triphosphate hydrolases"/>
    <property type="match status" value="1"/>
</dbReference>
<evidence type="ECO:0000256" key="2">
    <source>
        <dbReference type="ARBA" id="ARBA00010044"/>
    </source>
</evidence>
<dbReference type="Pfam" id="PF01434">
    <property type="entry name" value="Peptidase_M41"/>
    <property type="match status" value="1"/>
</dbReference>
<dbReference type="InterPro" id="IPR027417">
    <property type="entry name" value="P-loop_NTPase"/>
</dbReference>
<keyword evidence="4 13" id="KW-0812">Transmembrane</keyword>
<evidence type="ECO:0000256" key="7">
    <source>
        <dbReference type="ARBA" id="ARBA00022801"/>
    </source>
</evidence>
<dbReference type="Pfam" id="PF17862">
    <property type="entry name" value="AAA_lid_3"/>
    <property type="match status" value="1"/>
</dbReference>
<feature type="binding site" evidence="13">
    <location>
        <begin position="312"/>
        <end position="319"/>
    </location>
    <ligand>
        <name>ATP</name>
        <dbReference type="ChEBI" id="CHEBI:30616"/>
    </ligand>
</feature>
<evidence type="ECO:0000256" key="11">
    <source>
        <dbReference type="ARBA" id="ARBA00023049"/>
    </source>
</evidence>
<keyword evidence="11 13" id="KW-0482">Metalloprotease</keyword>
<keyword evidence="6 13" id="KW-0547">Nucleotide-binding</keyword>
<comment type="function">
    <text evidence="13">Acts as a processive, ATP-dependent zinc metallopeptidase for both cytoplasmic and membrane proteins. Plays a role in the quality control of integral membrane proteins.</text>
</comment>
<dbReference type="HAMAP" id="MF_01458">
    <property type="entry name" value="FtsH"/>
    <property type="match status" value="1"/>
</dbReference>
<keyword evidence="12 13" id="KW-0472">Membrane</keyword>
<evidence type="ECO:0000256" key="13">
    <source>
        <dbReference type="HAMAP-Rule" id="MF_01458"/>
    </source>
</evidence>
<keyword evidence="13" id="KW-1003">Cell membrane</keyword>
<evidence type="ECO:0000256" key="3">
    <source>
        <dbReference type="ARBA" id="ARBA00022670"/>
    </source>
</evidence>